<feature type="site" description="Positions MEP for the nucleophilic attack" evidence="7">
    <location>
        <position position="166"/>
    </location>
</feature>
<dbReference type="Gene3D" id="3.90.550.10">
    <property type="entry name" value="Spore Coat Polysaccharide Biosynthesis Protein SpsA, Chain A"/>
    <property type="match status" value="1"/>
</dbReference>
<keyword evidence="5 7" id="KW-0548">Nucleotidyltransferase</keyword>
<protein>
    <recommendedName>
        <fullName evidence="7">2-C-methyl-D-erythritol 4-phosphate cytidylyltransferase</fullName>
        <ecNumber evidence="7">2.7.7.60</ecNumber>
    </recommendedName>
    <alternativeName>
        <fullName evidence="7">4-diphosphocytidyl-2C-methyl-D-erythritol synthase</fullName>
    </alternativeName>
    <alternativeName>
        <fullName evidence="7">MEP cytidylyltransferase</fullName>
        <shortName evidence="7">MCT</shortName>
    </alternativeName>
</protein>
<dbReference type="Pfam" id="PF01128">
    <property type="entry name" value="IspD"/>
    <property type="match status" value="1"/>
</dbReference>
<dbReference type="InterPro" id="IPR018294">
    <property type="entry name" value="ISPD_synthase_CS"/>
</dbReference>
<dbReference type="AlphaFoldDB" id="A0A556AVY9"/>
<keyword evidence="6 7" id="KW-0414">Isoprene biosynthesis</keyword>
<dbReference type="HAMAP" id="MF_00108">
    <property type="entry name" value="IspD"/>
    <property type="match status" value="1"/>
</dbReference>
<dbReference type="GO" id="GO:0050518">
    <property type="term" value="F:2-C-methyl-D-erythritol 4-phosphate cytidylyltransferase activity"/>
    <property type="evidence" value="ECO:0007669"/>
    <property type="project" value="UniProtKB-UniRule"/>
</dbReference>
<dbReference type="Proteomes" id="UP000318405">
    <property type="component" value="Unassembled WGS sequence"/>
</dbReference>
<reference evidence="8 9" key="1">
    <citation type="submission" date="2019-07" db="EMBL/GenBank/DDBJ databases">
        <title>Qingshengfaniella alkalisoli gen. nov., sp. nov., isolated from saline soil.</title>
        <authorList>
            <person name="Xu L."/>
            <person name="Huang X.-X."/>
            <person name="Sun J.-Q."/>
        </authorList>
    </citation>
    <scope>NUCLEOTIDE SEQUENCE [LARGE SCALE GENOMIC DNA]</scope>
    <source>
        <strain evidence="8 9">DSM 27279</strain>
    </source>
</reference>
<comment type="function">
    <text evidence="7">Catalyzes the formation of 4-diphosphocytidyl-2-C-methyl-D-erythritol from CTP and 2-C-methyl-D-erythritol 4-phosphate (MEP).</text>
</comment>
<feature type="site" description="Transition state stabilizer" evidence="7">
    <location>
        <position position="32"/>
    </location>
</feature>
<evidence type="ECO:0000256" key="6">
    <source>
        <dbReference type="ARBA" id="ARBA00023229"/>
    </source>
</evidence>
<dbReference type="EC" id="2.7.7.60" evidence="7"/>
<dbReference type="PANTHER" id="PTHR32125">
    <property type="entry name" value="2-C-METHYL-D-ERYTHRITOL 4-PHOSPHATE CYTIDYLYLTRANSFERASE, CHLOROPLASTIC"/>
    <property type="match status" value="1"/>
</dbReference>
<dbReference type="PANTHER" id="PTHR32125:SF4">
    <property type="entry name" value="2-C-METHYL-D-ERYTHRITOL 4-PHOSPHATE CYTIDYLYLTRANSFERASE, CHLOROPLASTIC"/>
    <property type="match status" value="1"/>
</dbReference>
<evidence type="ECO:0000256" key="1">
    <source>
        <dbReference type="ARBA" id="ARBA00001282"/>
    </source>
</evidence>
<sequence>MQATSDSPSGRLTAIVPAAGVGARAADGTGPKQYRPIAGTAMLVHTVRALLAEPRIDRVLVAVAPGDAQAANLLAGVARVQVLACGGATRYDSVANALAAAGLAGDDWVLVHDAARPGLPADALAALIDACLPDPVGGLLALPVADTVKRAGEGEAAPRVEATLSREHLWQAQTPQMFRAGLLSEAFARVRARGEAPTDEAGAVEALGARPLLVRGSFANLKVTWPQDFIWMEKWLG</sequence>
<dbReference type="GO" id="GO:0019288">
    <property type="term" value="P:isopentenyl diphosphate biosynthetic process, methylerythritol 4-phosphate pathway"/>
    <property type="evidence" value="ECO:0007669"/>
    <property type="project" value="UniProtKB-UniRule"/>
</dbReference>
<comment type="similarity">
    <text evidence="3 7">Belongs to the IspD/TarI cytidylyltransferase family. IspD subfamily.</text>
</comment>
<dbReference type="RefSeq" id="WP_143947478.1">
    <property type="nucleotide sequence ID" value="NZ_BAABMB010000002.1"/>
</dbReference>
<name>A0A556AVY9_9BURK</name>
<comment type="caution">
    <text evidence="8">The sequence shown here is derived from an EMBL/GenBank/DDBJ whole genome shotgun (WGS) entry which is preliminary data.</text>
</comment>
<dbReference type="InterPro" id="IPR050088">
    <property type="entry name" value="IspD/TarI_cytidylyltransf_bact"/>
</dbReference>
<proteinExistence type="inferred from homology"/>
<evidence type="ECO:0000256" key="2">
    <source>
        <dbReference type="ARBA" id="ARBA00004787"/>
    </source>
</evidence>
<accession>A0A556AVY9</accession>
<keyword evidence="4 7" id="KW-0808">Transferase</keyword>
<feature type="site" description="Transition state stabilizer" evidence="7">
    <location>
        <position position="24"/>
    </location>
</feature>
<dbReference type="UniPathway" id="UPA00056">
    <property type="reaction ID" value="UER00093"/>
</dbReference>
<comment type="catalytic activity">
    <reaction evidence="1 7">
        <text>2-C-methyl-D-erythritol 4-phosphate + CTP + H(+) = 4-CDP-2-C-methyl-D-erythritol + diphosphate</text>
        <dbReference type="Rhea" id="RHEA:13429"/>
        <dbReference type="ChEBI" id="CHEBI:15378"/>
        <dbReference type="ChEBI" id="CHEBI:33019"/>
        <dbReference type="ChEBI" id="CHEBI:37563"/>
        <dbReference type="ChEBI" id="CHEBI:57823"/>
        <dbReference type="ChEBI" id="CHEBI:58262"/>
        <dbReference type="EC" id="2.7.7.60"/>
    </reaction>
</comment>
<dbReference type="InterPro" id="IPR034683">
    <property type="entry name" value="IspD/TarI"/>
</dbReference>
<dbReference type="OrthoDB" id="9806837at2"/>
<dbReference type="InterPro" id="IPR001228">
    <property type="entry name" value="IspD"/>
</dbReference>
<dbReference type="CDD" id="cd02516">
    <property type="entry name" value="CDP-ME_synthetase"/>
    <property type="match status" value="1"/>
</dbReference>
<evidence type="ECO:0000256" key="3">
    <source>
        <dbReference type="ARBA" id="ARBA00009789"/>
    </source>
</evidence>
<dbReference type="InterPro" id="IPR029044">
    <property type="entry name" value="Nucleotide-diphossugar_trans"/>
</dbReference>
<dbReference type="EMBL" id="VLTJ01000011">
    <property type="protein sequence ID" value="TSH97111.1"/>
    <property type="molecule type" value="Genomic_DNA"/>
</dbReference>
<dbReference type="FunFam" id="3.90.550.10:FF:000003">
    <property type="entry name" value="2-C-methyl-D-erythritol 4-phosphate cytidylyltransferase"/>
    <property type="match status" value="1"/>
</dbReference>
<evidence type="ECO:0000313" key="8">
    <source>
        <dbReference type="EMBL" id="TSH97111.1"/>
    </source>
</evidence>
<evidence type="ECO:0000256" key="4">
    <source>
        <dbReference type="ARBA" id="ARBA00022679"/>
    </source>
</evidence>
<keyword evidence="9" id="KW-1185">Reference proteome</keyword>
<comment type="pathway">
    <text evidence="2 7">Isoprenoid biosynthesis; isopentenyl diphosphate biosynthesis via DXP pathway; isopentenyl diphosphate from 1-deoxy-D-xylulose 5-phosphate: step 2/6.</text>
</comment>
<organism evidence="8 9">
    <name type="scientific">Verticiella sediminum</name>
    <dbReference type="NCBI Taxonomy" id="1247510"/>
    <lineage>
        <taxon>Bacteria</taxon>
        <taxon>Pseudomonadati</taxon>
        <taxon>Pseudomonadota</taxon>
        <taxon>Betaproteobacteria</taxon>
        <taxon>Burkholderiales</taxon>
        <taxon>Alcaligenaceae</taxon>
        <taxon>Verticiella</taxon>
    </lineage>
</organism>
<evidence type="ECO:0000256" key="7">
    <source>
        <dbReference type="HAMAP-Rule" id="MF_00108"/>
    </source>
</evidence>
<evidence type="ECO:0000256" key="5">
    <source>
        <dbReference type="ARBA" id="ARBA00022695"/>
    </source>
</evidence>
<gene>
    <name evidence="7" type="primary">ispD</name>
    <name evidence="8" type="ORF">FOZ76_07270</name>
</gene>
<dbReference type="PROSITE" id="PS01295">
    <property type="entry name" value="ISPD"/>
    <property type="match status" value="1"/>
</dbReference>
<evidence type="ECO:0000313" key="9">
    <source>
        <dbReference type="Proteomes" id="UP000318405"/>
    </source>
</evidence>
<feature type="site" description="Positions MEP for the nucleophilic attack" evidence="7">
    <location>
        <position position="222"/>
    </location>
</feature>
<dbReference type="NCBIfam" id="TIGR00453">
    <property type="entry name" value="ispD"/>
    <property type="match status" value="1"/>
</dbReference>
<dbReference type="SUPFAM" id="SSF53448">
    <property type="entry name" value="Nucleotide-diphospho-sugar transferases"/>
    <property type="match status" value="1"/>
</dbReference>